<organism evidence="2 3">
    <name type="scientific">Rhodotorula taiwanensis</name>
    <dbReference type="NCBI Taxonomy" id="741276"/>
    <lineage>
        <taxon>Eukaryota</taxon>
        <taxon>Fungi</taxon>
        <taxon>Dikarya</taxon>
        <taxon>Basidiomycota</taxon>
        <taxon>Pucciniomycotina</taxon>
        <taxon>Microbotryomycetes</taxon>
        <taxon>Sporidiobolales</taxon>
        <taxon>Sporidiobolaceae</taxon>
        <taxon>Rhodotorula</taxon>
    </lineage>
</organism>
<sequence length="447" mass="49101">MAASRRGSVTSRRGGSNSHLALLSSSRKPFALASAPPGSEDDSDDHSEVCTGRSLATRRHQRIDGPRIARSLVAAVAAWPAPDATPLLRSLALVGRAYREAAQVELFRHLTIGNSEQLRRCVSVLAKNATLGRAVHDLTLRPRGGDAKSRDRVLKDARALLHCLRNLRKLDEELFKGDFDVTDLDKDYPLGSASTIRLHSFRSRAAWWEIGAIHALLTSQSELEVIDVGGAIVDREWAGARLSEEAIKPSSRLRQLCVSQILHEDTLGVLLRVCGGPEGRLTDVALGFQSIDRDTPRASITAAFRSVRDTVRQLTISAPLEATEDLSGFLDEVVAELPALEVLEWNEGADALRVPIASSRFLDHLPRTLKELRGRSLVSLSTSKVLAWLESDELGSDLKRIDLDWANGRGDEEGREPWYRERHIARIQDAAEHVGIECRLSKGDAAL</sequence>
<dbReference type="AlphaFoldDB" id="A0A2S5BAK4"/>
<comment type="caution">
    <text evidence="2">The sequence shown here is derived from an EMBL/GenBank/DDBJ whole genome shotgun (WGS) entry which is preliminary data.</text>
</comment>
<dbReference type="Proteomes" id="UP000237144">
    <property type="component" value="Unassembled WGS sequence"/>
</dbReference>
<feature type="region of interest" description="Disordered" evidence="1">
    <location>
        <begin position="1"/>
        <end position="20"/>
    </location>
</feature>
<dbReference type="EMBL" id="PJQD01000035">
    <property type="protein sequence ID" value="POY73761.1"/>
    <property type="molecule type" value="Genomic_DNA"/>
</dbReference>
<feature type="compositionally biased region" description="Low complexity" evidence="1">
    <location>
        <begin position="1"/>
        <end position="16"/>
    </location>
</feature>
<evidence type="ECO:0000313" key="3">
    <source>
        <dbReference type="Proteomes" id="UP000237144"/>
    </source>
</evidence>
<feature type="region of interest" description="Disordered" evidence="1">
    <location>
        <begin position="30"/>
        <end position="57"/>
    </location>
</feature>
<evidence type="ECO:0000256" key="1">
    <source>
        <dbReference type="SAM" id="MobiDB-lite"/>
    </source>
</evidence>
<protein>
    <submittedName>
        <fullName evidence="2">Uncharacterized protein</fullName>
    </submittedName>
</protein>
<dbReference type="OrthoDB" id="10255344at2759"/>
<keyword evidence="3" id="KW-1185">Reference proteome</keyword>
<reference evidence="2 3" key="1">
    <citation type="journal article" date="2018" name="Front. Microbiol.">
        <title>Prospects for Fungal Bioremediation of Acidic Radioactive Waste Sites: Characterization and Genome Sequence of Rhodotorula taiwanensis MD1149.</title>
        <authorList>
            <person name="Tkavc R."/>
            <person name="Matrosova V.Y."/>
            <person name="Grichenko O.E."/>
            <person name="Gostincar C."/>
            <person name="Volpe R.P."/>
            <person name="Klimenkova P."/>
            <person name="Gaidamakova E.K."/>
            <person name="Zhou C.E."/>
            <person name="Stewart B.J."/>
            <person name="Lyman M.G."/>
            <person name="Malfatti S.A."/>
            <person name="Rubinfeld B."/>
            <person name="Courtot M."/>
            <person name="Singh J."/>
            <person name="Dalgard C.L."/>
            <person name="Hamilton T."/>
            <person name="Frey K.G."/>
            <person name="Gunde-Cimerman N."/>
            <person name="Dugan L."/>
            <person name="Daly M.J."/>
        </authorList>
    </citation>
    <scope>NUCLEOTIDE SEQUENCE [LARGE SCALE GENOMIC DNA]</scope>
    <source>
        <strain evidence="2 3">MD1149</strain>
    </source>
</reference>
<evidence type="ECO:0000313" key="2">
    <source>
        <dbReference type="EMBL" id="POY73761.1"/>
    </source>
</evidence>
<gene>
    <name evidence="2" type="ORF">BMF94_3299</name>
</gene>
<name>A0A2S5BAK4_9BASI</name>
<accession>A0A2S5BAK4</accession>
<proteinExistence type="predicted"/>